<dbReference type="GO" id="GO:0051539">
    <property type="term" value="F:4 iron, 4 sulfur cluster binding"/>
    <property type="evidence" value="ECO:0007669"/>
    <property type="project" value="UniProtKB-KW"/>
</dbReference>
<dbReference type="EMBL" id="CP009933">
    <property type="protein sequence ID" value="AKA72073.1"/>
    <property type="molecule type" value="Genomic_DNA"/>
</dbReference>
<dbReference type="InterPro" id="IPR017900">
    <property type="entry name" value="4Fe4S_Fe_S_CS"/>
</dbReference>
<feature type="domain" description="4Fe-4S ferredoxin-type" evidence="5">
    <location>
        <begin position="86"/>
        <end position="115"/>
    </location>
</feature>
<dbReference type="PANTHER" id="PTHR42859:SF16">
    <property type="entry name" value="FORMATE HYDROGENLYASE SUBUNIT 2-RELATED"/>
    <property type="match status" value="1"/>
</dbReference>
<evidence type="ECO:0000256" key="4">
    <source>
        <dbReference type="ARBA" id="ARBA00023014"/>
    </source>
</evidence>
<evidence type="ECO:0000256" key="1">
    <source>
        <dbReference type="ARBA" id="ARBA00022485"/>
    </source>
</evidence>
<sequence>MKADLNSFVIADPSKCIGCRSCEVACAASHRDKDAGLTVGTMDTPIVPRLYLVKEEKVVMPIQCRHCEDAPCANACPVHAIEQDDGSIRVNESACIGCKTCMLVCPVGAVDLLPRYDKKQSGAAFEEKVKLVAHKCDLCKENGGTPACVKACPKEALKLAVPRDEKKDRNIKAALGLLDFNSDI</sequence>
<dbReference type="STRING" id="1548.CSCA_4948"/>
<keyword evidence="4" id="KW-0411">Iron-sulfur</keyword>
<dbReference type="Proteomes" id="UP000033115">
    <property type="component" value="Chromosome"/>
</dbReference>
<protein>
    <submittedName>
        <fullName evidence="6">4Fe-4S ferredoxin iron-sulfur binding domain protein</fullName>
    </submittedName>
</protein>
<dbReference type="InterPro" id="IPR017896">
    <property type="entry name" value="4Fe4S_Fe-S-bd"/>
</dbReference>
<evidence type="ECO:0000256" key="3">
    <source>
        <dbReference type="ARBA" id="ARBA00023004"/>
    </source>
</evidence>
<dbReference type="KEGG" id="csq:CSCA_4948"/>
<organism evidence="6 7">
    <name type="scientific">Clostridium scatologenes</name>
    <dbReference type="NCBI Taxonomy" id="1548"/>
    <lineage>
        <taxon>Bacteria</taxon>
        <taxon>Bacillati</taxon>
        <taxon>Bacillota</taxon>
        <taxon>Clostridia</taxon>
        <taxon>Eubacteriales</taxon>
        <taxon>Clostridiaceae</taxon>
        <taxon>Clostridium</taxon>
    </lineage>
</organism>
<gene>
    <name evidence="6" type="ORF">CSCA_4948</name>
</gene>
<dbReference type="RefSeq" id="WP_029163346.1">
    <property type="nucleotide sequence ID" value="NZ_CP009933.1"/>
</dbReference>
<keyword evidence="3" id="KW-0408">Iron</keyword>
<keyword evidence="1" id="KW-0004">4Fe-4S</keyword>
<dbReference type="PANTHER" id="PTHR42859">
    <property type="entry name" value="OXIDOREDUCTASE"/>
    <property type="match status" value="1"/>
</dbReference>
<dbReference type="InterPro" id="IPR050294">
    <property type="entry name" value="RnfB_subfamily"/>
</dbReference>
<dbReference type="SUPFAM" id="SSF54862">
    <property type="entry name" value="4Fe-4S ferredoxins"/>
    <property type="match status" value="1"/>
</dbReference>
<dbReference type="AlphaFoldDB" id="A0A0E3JS45"/>
<name>A0A0E3JS45_CLOSL</name>
<evidence type="ECO:0000256" key="2">
    <source>
        <dbReference type="ARBA" id="ARBA00022723"/>
    </source>
</evidence>
<dbReference type="Pfam" id="PF12800">
    <property type="entry name" value="Fer4_4"/>
    <property type="match status" value="1"/>
</dbReference>
<feature type="domain" description="4Fe-4S ferredoxin-type" evidence="5">
    <location>
        <begin position="6"/>
        <end position="36"/>
    </location>
</feature>
<evidence type="ECO:0000259" key="5">
    <source>
        <dbReference type="PROSITE" id="PS51379"/>
    </source>
</evidence>
<dbReference type="GO" id="GO:0046872">
    <property type="term" value="F:metal ion binding"/>
    <property type="evidence" value="ECO:0007669"/>
    <property type="project" value="UniProtKB-KW"/>
</dbReference>
<dbReference type="CDD" id="cd10554">
    <property type="entry name" value="HycB_like"/>
    <property type="match status" value="1"/>
</dbReference>
<dbReference type="Pfam" id="PF13247">
    <property type="entry name" value="Fer4_11"/>
    <property type="match status" value="1"/>
</dbReference>
<reference evidence="6 7" key="1">
    <citation type="journal article" date="2015" name="J. Biotechnol.">
        <title>Complete genome sequence of a malodorant-producing acetogen, Clostridium scatologenes ATCC 25775(T).</title>
        <authorList>
            <person name="Zhu Z."/>
            <person name="Guo T."/>
            <person name="Zheng H."/>
            <person name="Song T."/>
            <person name="Ouyang P."/>
            <person name="Xie J."/>
        </authorList>
    </citation>
    <scope>NUCLEOTIDE SEQUENCE [LARGE SCALE GENOMIC DNA]</scope>
    <source>
        <strain evidence="6 7">ATCC 25775</strain>
    </source>
</reference>
<dbReference type="Gene3D" id="3.30.70.20">
    <property type="match status" value="2"/>
</dbReference>
<keyword evidence="7" id="KW-1185">Reference proteome</keyword>
<accession>A0A0E3JS45</accession>
<dbReference type="HOGENOM" id="CLU_043374_3_0_9"/>
<dbReference type="PROSITE" id="PS00198">
    <property type="entry name" value="4FE4S_FER_1"/>
    <property type="match status" value="1"/>
</dbReference>
<dbReference type="PROSITE" id="PS51379">
    <property type="entry name" value="4FE4S_FER_2"/>
    <property type="match status" value="2"/>
</dbReference>
<evidence type="ECO:0000313" key="7">
    <source>
        <dbReference type="Proteomes" id="UP000033115"/>
    </source>
</evidence>
<evidence type="ECO:0000313" key="6">
    <source>
        <dbReference type="EMBL" id="AKA72073.1"/>
    </source>
</evidence>
<keyword evidence="2" id="KW-0479">Metal-binding</keyword>
<proteinExistence type="predicted"/>